<protein>
    <submittedName>
        <fullName evidence="2">Uncharacterized protein</fullName>
    </submittedName>
</protein>
<dbReference type="GO" id="GO:0015648">
    <property type="term" value="F:lipid-linked peptidoglycan transporter activity"/>
    <property type="evidence" value="ECO:0007669"/>
    <property type="project" value="TreeGrafter"/>
</dbReference>
<dbReference type="EMBL" id="BMVF01000007">
    <property type="protein sequence ID" value="GHD89675.1"/>
    <property type="molecule type" value="Genomic_DNA"/>
</dbReference>
<dbReference type="GO" id="GO:0009252">
    <property type="term" value="P:peptidoglycan biosynthetic process"/>
    <property type="evidence" value="ECO:0007669"/>
    <property type="project" value="TreeGrafter"/>
</dbReference>
<name>A0A918Y5G3_9ACTN</name>
<feature type="region of interest" description="Disordered" evidence="1">
    <location>
        <begin position="136"/>
        <end position="171"/>
    </location>
</feature>
<dbReference type="InterPro" id="IPR051050">
    <property type="entry name" value="Lipid_II_flippase_MurJ/MviN"/>
</dbReference>
<keyword evidence="3" id="KW-1185">Reference proteome</keyword>
<dbReference type="GO" id="GO:0034204">
    <property type="term" value="P:lipid translocation"/>
    <property type="evidence" value="ECO:0007669"/>
    <property type="project" value="TreeGrafter"/>
</dbReference>
<sequence length="171" mass="18150">MRRVPLLGGSWGVRSAAAGVAVGGLAMVAVQVPSLWEELRTRVPARGRRARTGRADRATVTGPAAAGSPARPVDSALLASVLLFALCRQSQVLIERFLASTLPAGAISHLNYAQKVAQIPMTLSLMPCRRWCRVGRGRPRGGARRQGGGRGDRRRDDGRPPSSAVLCDSHP</sequence>
<evidence type="ECO:0000256" key="1">
    <source>
        <dbReference type="SAM" id="MobiDB-lite"/>
    </source>
</evidence>
<reference evidence="2" key="2">
    <citation type="submission" date="2020-09" db="EMBL/GenBank/DDBJ databases">
        <authorList>
            <person name="Sun Q."/>
            <person name="Ohkuma M."/>
        </authorList>
    </citation>
    <scope>NUCLEOTIDE SEQUENCE</scope>
    <source>
        <strain evidence="2">JCM 4654</strain>
    </source>
</reference>
<dbReference type="Proteomes" id="UP000608955">
    <property type="component" value="Unassembled WGS sequence"/>
</dbReference>
<feature type="compositionally biased region" description="Basic and acidic residues" evidence="1">
    <location>
        <begin position="150"/>
        <end position="159"/>
    </location>
</feature>
<proteinExistence type="predicted"/>
<feature type="region of interest" description="Disordered" evidence="1">
    <location>
        <begin position="47"/>
        <end position="70"/>
    </location>
</feature>
<gene>
    <name evidence="2" type="ORF">GCM10010508_31620</name>
</gene>
<evidence type="ECO:0000313" key="2">
    <source>
        <dbReference type="EMBL" id="GHD89675.1"/>
    </source>
</evidence>
<accession>A0A918Y5G3</accession>
<dbReference type="PANTHER" id="PTHR47019:SF1">
    <property type="entry name" value="LIPID II FLIPPASE MURJ"/>
    <property type="match status" value="1"/>
</dbReference>
<comment type="caution">
    <text evidence="2">The sequence shown here is derived from an EMBL/GenBank/DDBJ whole genome shotgun (WGS) entry which is preliminary data.</text>
</comment>
<evidence type="ECO:0000313" key="3">
    <source>
        <dbReference type="Proteomes" id="UP000608955"/>
    </source>
</evidence>
<reference evidence="2" key="1">
    <citation type="journal article" date="2014" name="Int. J. Syst. Evol. Microbiol.">
        <title>Complete genome sequence of Corynebacterium casei LMG S-19264T (=DSM 44701T), isolated from a smear-ripened cheese.</title>
        <authorList>
            <consortium name="US DOE Joint Genome Institute (JGI-PGF)"/>
            <person name="Walter F."/>
            <person name="Albersmeier A."/>
            <person name="Kalinowski J."/>
            <person name="Ruckert C."/>
        </authorList>
    </citation>
    <scope>NUCLEOTIDE SEQUENCE</scope>
    <source>
        <strain evidence="2">JCM 4654</strain>
    </source>
</reference>
<dbReference type="AlphaFoldDB" id="A0A918Y5G3"/>
<dbReference type="GO" id="GO:0005886">
    <property type="term" value="C:plasma membrane"/>
    <property type="evidence" value="ECO:0007669"/>
    <property type="project" value="TreeGrafter"/>
</dbReference>
<dbReference type="PANTHER" id="PTHR47019">
    <property type="entry name" value="LIPID II FLIPPASE MURJ"/>
    <property type="match status" value="1"/>
</dbReference>
<organism evidence="2 3">
    <name type="scientific">Streptomyces naganishii JCM 4654</name>
    <dbReference type="NCBI Taxonomy" id="1306179"/>
    <lineage>
        <taxon>Bacteria</taxon>
        <taxon>Bacillati</taxon>
        <taxon>Actinomycetota</taxon>
        <taxon>Actinomycetes</taxon>
        <taxon>Kitasatosporales</taxon>
        <taxon>Streptomycetaceae</taxon>
        <taxon>Streptomyces</taxon>
    </lineage>
</organism>